<protein>
    <submittedName>
        <fullName evidence="1">Uncharacterized protein</fullName>
    </submittedName>
</protein>
<evidence type="ECO:0000313" key="1">
    <source>
        <dbReference type="EMBL" id="CAE6423666.1"/>
    </source>
</evidence>
<gene>
    <name evidence="1" type="ORF">RDB_LOCUS50989</name>
</gene>
<reference evidence="1" key="1">
    <citation type="submission" date="2021-01" db="EMBL/GenBank/DDBJ databases">
        <authorList>
            <person name="Kaushik A."/>
        </authorList>
    </citation>
    <scope>NUCLEOTIDE SEQUENCE</scope>
    <source>
        <strain evidence="1">AG3-T5</strain>
    </source>
</reference>
<dbReference type="Proteomes" id="UP000663841">
    <property type="component" value="Unassembled WGS sequence"/>
</dbReference>
<name>A0A8H2XD52_9AGAM</name>
<evidence type="ECO:0000313" key="2">
    <source>
        <dbReference type="Proteomes" id="UP000663841"/>
    </source>
</evidence>
<accession>A0A8H2XD52</accession>
<dbReference type="EMBL" id="CAJMWW010000078">
    <property type="protein sequence ID" value="CAE6423666.1"/>
    <property type="molecule type" value="Genomic_DNA"/>
</dbReference>
<dbReference type="AlphaFoldDB" id="A0A8H2XD52"/>
<comment type="caution">
    <text evidence="1">The sequence shown here is derived from an EMBL/GenBank/DDBJ whole genome shotgun (WGS) entry which is preliminary data.</text>
</comment>
<organism evidence="1 2">
    <name type="scientific">Rhizoctonia solani</name>
    <dbReference type="NCBI Taxonomy" id="456999"/>
    <lineage>
        <taxon>Eukaryota</taxon>
        <taxon>Fungi</taxon>
        <taxon>Dikarya</taxon>
        <taxon>Basidiomycota</taxon>
        <taxon>Agaricomycotina</taxon>
        <taxon>Agaricomycetes</taxon>
        <taxon>Cantharellales</taxon>
        <taxon>Ceratobasidiaceae</taxon>
        <taxon>Rhizoctonia</taxon>
    </lineage>
</organism>
<sequence>MPMNNSGQYALKAQAFHRRPATVVFADAPHFIPILRRVTDPFTLFNKEAEKLNGRIVAVPQTPTTPYGDPRQIVGRHIQQIWNWLPIKPSNQAVSISPQDRHSLRRSLYKGARELGEDFSEPERYFFLMVGVDTTDQKDAENDTEYLRQMFESLPGRSSIRYECIYGRHATLNTIRGTALALLDDARTASGSSRTFMLFTGTGDDNNTMCLANGQVLSVSDLSQWLSISPIEQANQSISLLFDICRMATSRLAIIFQSVELAWSCCVGEFAYAIRLSVKKLIPRSIFLLAIFLAAYDVNVHKLDDCYFEAAFAFHIKELSDLILHMYGRGHQSRCLHCPPRKQCDPPVAQNPGLQQAGRSLVNLGMLIAEYFPQHACEVFLAVENEMLQAEFPGRLCPLSASRAKKPTNRHSKMKFD</sequence>
<proteinExistence type="predicted"/>